<evidence type="ECO:0000313" key="7">
    <source>
        <dbReference type="EMBL" id="EOT29626.1"/>
    </source>
</evidence>
<dbReference type="Proteomes" id="UP000014136">
    <property type="component" value="Unassembled WGS sequence"/>
</dbReference>
<evidence type="ECO:0000256" key="6">
    <source>
        <dbReference type="ARBA" id="ARBA00023136"/>
    </source>
</evidence>
<dbReference type="EMBL" id="AHYT01000003">
    <property type="protein sequence ID" value="EOT29626.1"/>
    <property type="molecule type" value="Genomic_DNA"/>
</dbReference>
<dbReference type="Pfam" id="PF04464">
    <property type="entry name" value="Glyphos_transf"/>
    <property type="match status" value="1"/>
</dbReference>
<evidence type="ECO:0000256" key="5">
    <source>
        <dbReference type="ARBA" id="ARBA00022944"/>
    </source>
</evidence>
<dbReference type="InterPro" id="IPR051612">
    <property type="entry name" value="Teichoic_Acid_Biosynth"/>
</dbReference>
<dbReference type="GO" id="GO:0047355">
    <property type="term" value="F:CDP-glycerol glycerophosphotransferase activity"/>
    <property type="evidence" value="ECO:0007669"/>
    <property type="project" value="InterPro"/>
</dbReference>
<comment type="similarity">
    <text evidence="2">Belongs to the CDP-glycerol glycerophosphotransferase family.</text>
</comment>
<gene>
    <name evidence="7" type="ORF">OMQ_00938</name>
</gene>
<evidence type="ECO:0000256" key="3">
    <source>
        <dbReference type="ARBA" id="ARBA00022475"/>
    </source>
</evidence>
<dbReference type="OrthoDB" id="9811865at2"/>
<reference evidence="7 8" key="1">
    <citation type="submission" date="2013-03" db="EMBL/GenBank/DDBJ databases">
        <title>The Genome Sequence of Enterococcus saccharolyticus ATCC_43076 (Illumina only assembly).</title>
        <authorList>
            <consortium name="The Broad Institute Genomics Platform"/>
            <consortium name="The Broad Institute Genome Sequencing Center for Infectious Disease"/>
            <person name="Earl A."/>
            <person name="Russ C."/>
            <person name="Gilmore M."/>
            <person name="Surin D."/>
            <person name="Walker B."/>
            <person name="Young S."/>
            <person name="Zeng Q."/>
            <person name="Gargeya S."/>
            <person name="Fitzgerald M."/>
            <person name="Haas B."/>
            <person name="Abouelleil A."/>
            <person name="Allen A.W."/>
            <person name="Alvarado L."/>
            <person name="Arachchi H.M."/>
            <person name="Berlin A.M."/>
            <person name="Chapman S.B."/>
            <person name="Gainer-Dewar J."/>
            <person name="Goldberg J."/>
            <person name="Griggs A."/>
            <person name="Gujja S."/>
            <person name="Hansen M."/>
            <person name="Howarth C."/>
            <person name="Imamovic A."/>
            <person name="Ireland A."/>
            <person name="Larimer J."/>
            <person name="McCowan C."/>
            <person name="Murphy C."/>
            <person name="Pearson M."/>
            <person name="Poon T.W."/>
            <person name="Priest M."/>
            <person name="Roberts A."/>
            <person name="Saif S."/>
            <person name="Shea T."/>
            <person name="Sisk P."/>
            <person name="Sykes S."/>
            <person name="Wortman J."/>
            <person name="Nusbaum C."/>
            <person name="Birren B."/>
        </authorList>
    </citation>
    <scope>NUCLEOTIDE SEQUENCE [LARGE SCALE GENOMIC DNA]</scope>
    <source>
        <strain evidence="7 8">ATCC 43076</strain>
    </source>
</reference>
<dbReference type="SUPFAM" id="SSF53756">
    <property type="entry name" value="UDP-Glycosyltransferase/glycogen phosphorylase"/>
    <property type="match status" value="1"/>
</dbReference>
<dbReference type="PANTHER" id="PTHR37316:SF1">
    <property type="entry name" value="TEICHOIC ACID GLYCEROL-PHOSPHATE PRIMASE"/>
    <property type="match status" value="1"/>
</dbReference>
<protein>
    <recommendedName>
        <fullName evidence="9">CDP-glycerol:poly(Glycerophosphate) glycerophosphotransferase</fullName>
    </recommendedName>
</protein>
<dbReference type="GO" id="GO:0005886">
    <property type="term" value="C:plasma membrane"/>
    <property type="evidence" value="ECO:0007669"/>
    <property type="project" value="UniProtKB-SubCell"/>
</dbReference>
<keyword evidence="5" id="KW-0777">Teichoic acid biosynthesis</keyword>
<evidence type="ECO:0000256" key="4">
    <source>
        <dbReference type="ARBA" id="ARBA00022679"/>
    </source>
</evidence>
<dbReference type="InterPro" id="IPR007554">
    <property type="entry name" value="Glycerophosphate_synth"/>
</dbReference>
<dbReference type="STRING" id="41997.RV16_GL001215"/>
<keyword evidence="3" id="KW-1003">Cell membrane</keyword>
<dbReference type="InterPro" id="IPR043148">
    <property type="entry name" value="TagF_C"/>
</dbReference>
<dbReference type="eggNOG" id="COG1887">
    <property type="taxonomic scope" value="Bacteria"/>
</dbReference>
<dbReference type="AlphaFoldDB" id="S0NX83"/>
<proteinExistence type="inferred from homology"/>
<comment type="caution">
    <text evidence="7">The sequence shown here is derived from an EMBL/GenBank/DDBJ whole genome shotgun (WGS) entry which is preliminary data.</text>
</comment>
<keyword evidence="8" id="KW-1185">Reference proteome</keyword>
<sequence length="383" mass="44447">MRVITSLSKDIYLKLVKKSADKTKLPHQKIVYLLSFPSTSSYVLKKLYEKFGNKLLICYTKDGLELAQQYKNKGCTIYNIDHFPTLLKDVVPIIVGSKVILCDNYYAFLAGVRLSSETVVVQLWHANGAIKSFGLSANYTKNVSSKDQKRYLDVYQKFTHYVVSSEKMSEVFANNYQQPIVSLPFGYLPTDYYFDDTWLATSKKKFDTQFLTKKKIALYVPTYREKYAKIPLDFSKISNTLGSEWLLFVKAHPHDKQLENELRKEKTIITDFKGMSLQELLPSVDCLITDYSSVPFEYSLANPNGKIIFFCYDLLEYQNSVGLEKDFTTWAPGRIVKNEKELLQEIQHSNYRKLDTFNQLWNEYVNGKAANQLVEWVNNKYEN</sequence>
<accession>S0NX83</accession>
<name>S0NX83_9ENTE</name>
<dbReference type="PANTHER" id="PTHR37316">
    <property type="entry name" value="TEICHOIC ACID GLYCEROL-PHOSPHATE PRIMASE"/>
    <property type="match status" value="1"/>
</dbReference>
<keyword evidence="4" id="KW-0808">Transferase</keyword>
<dbReference type="Gene3D" id="3.40.50.12580">
    <property type="match status" value="1"/>
</dbReference>
<dbReference type="GO" id="GO:0019350">
    <property type="term" value="P:teichoic acid biosynthetic process"/>
    <property type="evidence" value="ECO:0007669"/>
    <property type="project" value="UniProtKB-KW"/>
</dbReference>
<evidence type="ECO:0008006" key="9">
    <source>
        <dbReference type="Google" id="ProtNLM"/>
    </source>
</evidence>
<evidence type="ECO:0000256" key="1">
    <source>
        <dbReference type="ARBA" id="ARBA00004202"/>
    </source>
</evidence>
<evidence type="ECO:0000313" key="8">
    <source>
        <dbReference type="Proteomes" id="UP000014136"/>
    </source>
</evidence>
<comment type="subcellular location">
    <subcellularLocation>
        <location evidence="1">Cell membrane</location>
        <topology evidence="1">Peripheral membrane protein</topology>
    </subcellularLocation>
</comment>
<organism evidence="7 8">
    <name type="scientific">Enterococcus saccharolyticus subsp. saccharolyticus ATCC 43076</name>
    <dbReference type="NCBI Taxonomy" id="1139996"/>
    <lineage>
        <taxon>Bacteria</taxon>
        <taxon>Bacillati</taxon>
        <taxon>Bacillota</taxon>
        <taxon>Bacilli</taxon>
        <taxon>Lactobacillales</taxon>
        <taxon>Enterococcaceae</taxon>
        <taxon>Enterococcus</taxon>
    </lineage>
</organism>
<dbReference type="Gene3D" id="3.40.50.11820">
    <property type="match status" value="1"/>
</dbReference>
<dbReference type="PATRIC" id="fig|1139996.3.peg.924"/>
<dbReference type="HOGENOM" id="CLU_029598_0_1_9"/>
<dbReference type="RefSeq" id="WP_016174738.1">
    <property type="nucleotide sequence ID" value="NZ_KE136389.1"/>
</dbReference>
<keyword evidence="6" id="KW-0472">Membrane</keyword>
<dbReference type="InterPro" id="IPR043149">
    <property type="entry name" value="TagF_N"/>
</dbReference>
<evidence type="ECO:0000256" key="2">
    <source>
        <dbReference type="ARBA" id="ARBA00010488"/>
    </source>
</evidence>